<dbReference type="VEuPathDB" id="MicrosporidiaDB:G9O61_00g011880"/>
<gene>
    <name evidence="1" type="ORF">AAJ76_800069138</name>
</gene>
<protein>
    <submittedName>
        <fullName evidence="1">Uncharacterized protein</fullName>
    </submittedName>
</protein>
<dbReference type="EMBL" id="JPQZ01000008">
    <property type="protein sequence ID" value="KKO76009.1"/>
    <property type="molecule type" value="Genomic_DNA"/>
</dbReference>
<dbReference type="OrthoDB" id="2196381at2759"/>
<keyword evidence="2" id="KW-1185">Reference proteome</keyword>
<evidence type="ECO:0000313" key="2">
    <source>
        <dbReference type="Proteomes" id="UP000034350"/>
    </source>
</evidence>
<proteinExistence type="predicted"/>
<dbReference type="Proteomes" id="UP000034350">
    <property type="component" value="Unassembled WGS sequence"/>
</dbReference>
<organism evidence="1 2">
    <name type="scientific">Vairimorpha ceranae</name>
    <dbReference type="NCBI Taxonomy" id="40302"/>
    <lineage>
        <taxon>Eukaryota</taxon>
        <taxon>Fungi</taxon>
        <taxon>Fungi incertae sedis</taxon>
        <taxon>Microsporidia</taxon>
        <taxon>Nosematidae</taxon>
        <taxon>Vairimorpha</taxon>
    </lineage>
</organism>
<sequence length="554" mass="66607">MWESLKEKIAECKCNENFMLDFIGNTSQIPCTEEICLIKWYNTNKELYNEDFLENLEFTSLHENIENSLQKIENIKNHKHFNSIILHNLNIRNYENITNELIKNENITNVNFYAFSKNYLKFIKCINLSKDNKKSINFTKIDVFKIVFSDKYIDKTIHNFLDKLLLDPVNYNEHDKQNFIIILLYSYLYALNLNLPIKKQIYSKLKNNIFLLKSDTKFNIFFTKDYNIDKYIITQKNFENLHEESTFLNFFYQDYLTKHNVEKETFLNFLNRINKVILNIEKRYLLHFVKRVFLLHTVLYNSIDDLQVYKTVIDFFKKKVCKFDSENIKECILNFYITLINKIGQIEVYNMVIDHIVNNLDNFMKLEHFIFKFNFLQVRTWAQFLLFIEENRDSFNNLTYALELLFYSSEYVFTDSFESVCNLINIYLSIHSILKLDHLFKFIRSYFKHLKKLFEIIYSKLVSNLDLNNILDYYNLNSDIISKVILTLQRYAVLCNEDLKKDKKKGSRKSSAELLFHSFVNVIYKIEDILVNLYGNKVKATKKRSFVVKENNQT</sequence>
<dbReference type="VEuPathDB" id="MicrosporidiaDB:AAJ76_800069138"/>
<evidence type="ECO:0000313" key="1">
    <source>
        <dbReference type="EMBL" id="KKO76009.1"/>
    </source>
</evidence>
<accession>A0A0F9ZF02</accession>
<name>A0A0F9ZF02_9MICR</name>
<dbReference type="RefSeq" id="XP_024331751.1">
    <property type="nucleotide sequence ID" value="XM_024476478.1"/>
</dbReference>
<comment type="caution">
    <text evidence="1">The sequence shown here is derived from an EMBL/GenBank/DDBJ whole genome shotgun (WGS) entry which is preliminary data.</text>
</comment>
<reference evidence="1 2" key="1">
    <citation type="journal article" date="2015" name="Environ. Microbiol.">
        <title>Genome analyses suggest the presence of polyploidy and recent human-driven expansions in eight global populations of the honeybee pathogen Nosema ceranae.</title>
        <authorList>
            <person name="Pelin A."/>
            <person name="Selman M."/>
            <person name="Aris-Brosou S."/>
            <person name="Farinelli L."/>
            <person name="Corradi N."/>
        </authorList>
    </citation>
    <scope>NUCLEOTIDE SEQUENCE [LARGE SCALE GENOMIC DNA]</scope>
    <source>
        <strain evidence="1 2">PA08 1199</strain>
    </source>
</reference>
<dbReference type="GeneID" id="36321431"/>
<dbReference type="AlphaFoldDB" id="A0A0F9ZF02"/>